<feature type="domain" description="Helix-turn-helix" evidence="1">
    <location>
        <begin position="50"/>
        <end position="97"/>
    </location>
</feature>
<dbReference type="GO" id="GO:0003677">
    <property type="term" value="F:DNA binding"/>
    <property type="evidence" value="ECO:0007669"/>
    <property type="project" value="UniProtKB-KW"/>
</dbReference>
<dbReference type="InterPro" id="IPR041657">
    <property type="entry name" value="HTH_17"/>
</dbReference>
<sequence>MDRNQNANIAESQLLLAETIRRLLFEFRQQLLSDIRLVLSDRKPSQEKQWLKSAEVRKLLGISHGTLQTLRNNGTLPFARIGGVIYYSRKELDKILDTKQFV</sequence>
<dbReference type="InterPro" id="IPR009061">
    <property type="entry name" value="DNA-bd_dom_put_sf"/>
</dbReference>
<organism evidence="2 3">
    <name type="scientific">Pseudopedobacter saltans</name>
    <dbReference type="NCBI Taxonomy" id="151895"/>
    <lineage>
        <taxon>Bacteria</taxon>
        <taxon>Pseudomonadati</taxon>
        <taxon>Bacteroidota</taxon>
        <taxon>Sphingobacteriia</taxon>
        <taxon>Sphingobacteriales</taxon>
        <taxon>Sphingobacteriaceae</taxon>
        <taxon>Pseudopedobacter</taxon>
    </lineage>
</organism>
<evidence type="ECO:0000313" key="3">
    <source>
        <dbReference type="Proteomes" id="UP000249645"/>
    </source>
</evidence>
<keyword evidence="2" id="KW-0238">DNA-binding</keyword>
<dbReference type="PANTHER" id="PTHR34585:SF22">
    <property type="entry name" value="HELIX-TURN-HELIX DOMAIN-CONTAINING PROTEIN"/>
    <property type="match status" value="1"/>
</dbReference>
<protein>
    <submittedName>
        <fullName evidence="2">DNA-binding protein</fullName>
    </submittedName>
</protein>
<reference evidence="2 3" key="1">
    <citation type="submission" date="2017-11" db="EMBL/GenBank/DDBJ databases">
        <title>Infants hospitalized years apart are colonized by the same room-sourced microbial strains.</title>
        <authorList>
            <person name="Brooks B."/>
            <person name="Olm M.R."/>
            <person name="Firek B.A."/>
            <person name="Baker R."/>
            <person name="Thomas B.C."/>
            <person name="Morowitz M.J."/>
            <person name="Banfield J.F."/>
        </authorList>
    </citation>
    <scope>NUCLEOTIDE SEQUENCE [LARGE SCALE GENOMIC DNA]</scope>
    <source>
        <strain evidence="2">S2_009_000_R2_76</strain>
    </source>
</reference>
<comment type="caution">
    <text evidence="2">The sequence shown here is derived from an EMBL/GenBank/DDBJ whole genome shotgun (WGS) entry which is preliminary data.</text>
</comment>
<evidence type="ECO:0000259" key="1">
    <source>
        <dbReference type="Pfam" id="PF12728"/>
    </source>
</evidence>
<dbReference type="Pfam" id="PF12728">
    <property type="entry name" value="HTH_17"/>
    <property type="match status" value="1"/>
</dbReference>
<dbReference type="PANTHER" id="PTHR34585">
    <property type="match status" value="1"/>
</dbReference>
<dbReference type="EMBL" id="QFOI01000082">
    <property type="protein sequence ID" value="PZP50086.1"/>
    <property type="molecule type" value="Genomic_DNA"/>
</dbReference>
<accession>A0A2W5GW57</accession>
<dbReference type="AlphaFoldDB" id="A0A2W5GW57"/>
<gene>
    <name evidence="2" type="ORF">DI598_06390</name>
</gene>
<name>A0A2W5GW57_9SPHI</name>
<proteinExistence type="predicted"/>
<dbReference type="Proteomes" id="UP000249645">
    <property type="component" value="Unassembled WGS sequence"/>
</dbReference>
<dbReference type="SUPFAM" id="SSF46955">
    <property type="entry name" value="Putative DNA-binding domain"/>
    <property type="match status" value="1"/>
</dbReference>
<evidence type="ECO:0000313" key="2">
    <source>
        <dbReference type="EMBL" id="PZP50086.1"/>
    </source>
</evidence>